<evidence type="ECO:0000259" key="3">
    <source>
        <dbReference type="Pfam" id="PF02470"/>
    </source>
</evidence>
<dbReference type="AlphaFoldDB" id="B9XQZ7"/>
<feature type="domain" description="Mce/MlaD" evidence="3">
    <location>
        <begin position="45"/>
        <end position="135"/>
    </location>
</feature>
<evidence type="ECO:0000313" key="5">
    <source>
        <dbReference type="Proteomes" id="UP000003688"/>
    </source>
</evidence>
<feature type="region of interest" description="Disordered" evidence="1">
    <location>
        <begin position="304"/>
        <end position="324"/>
    </location>
</feature>
<evidence type="ECO:0000256" key="2">
    <source>
        <dbReference type="SAM" id="Phobius"/>
    </source>
</evidence>
<protein>
    <submittedName>
        <fullName evidence="4">Mammalian cell entry related domain protein</fullName>
    </submittedName>
</protein>
<accession>B9XQZ7</accession>
<dbReference type="Pfam" id="PF02470">
    <property type="entry name" value="MlaD"/>
    <property type="match status" value="1"/>
</dbReference>
<organism evidence="4 5">
    <name type="scientific">Pedosphaera parvula (strain Ellin514)</name>
    <dbReference type="NCBI Taxonomy" id="320771"/>
    <lineage>
        <taxon>Bacteria</taxon>
        <taxon>Pseudomonadati</taxon>
        <taxon>Verrucomicrobiota</taxon>
        <taxon>Pedosphaerae</taxon>
        <taxon>Pedosphaerales</taxon>
        <taxon>Pedosphaeraceae</taxon>
        <taxon>Pedosphaera</taxon>
    </lineage>
</organism>
<evidence type="ECO:0000313" key="4">
    <source>
        <dbReference type="EMBL" id="EEF57774.1"/>
    </source>
</evidence>
<dbReference type="OrthoDB" id="9806984at2"/>
<dbReference type="PANTHER" id="PTHR36698:SF3">
    <property type="entry name" value="ABC-TYPE TRANSPORT AUXILIARY LIPOPROTEIN COMPONENT DOMAIN-CONTAINING PROTEIN"/>
    <property type="match status" value="1"/>
</dbReference>
<evidence type="ECO:0000256" key="1">
    <source>
        <dbReference type="SAM" id="MobiDB-lite"/>
    </source>
</evidence>
<proteinExistence type="predicted"/>
<keyword evidence="2" id="KW-1133">Transmembrane helix</keyword>
<gene>
    <name evidence="4" type="ORF">Cflav_PD0656</name>
</gene>
<name>B9XQZ7_PEDPL</name>
<dbReference type="InterPro" id="IPR003399">
    <property type="entry name" value="Mce/MlaD"/>
</dbReference>
<comment type="caution">
    <text evidence="4">The sequence shown here is derived from an EMBL/GenBank/DDBJ whole genome shotgun (WGS) entry which is preliminary data.</text>
</comment>
<dbReference type="PANTHER" id="PTHR36698">
    <property type="entry name" value="BLL5892 PROTEIN"/>
    <property type="match status" value="1"/>
</dbReference>
<keyword evidence="5" id="KW-1185">Reference proteome</keyword>
<dbReference type="RefSeq" id="WP_007418232.1">
    <property type="nucleotide sequence ID" value="NZ_ABOX02000058.1"/>
</dbReference>
<dbReference type="EMBL" id="ABOX02000058">
    <property type="protein sequence ID" value="EEF57774.1"/>
    <property type="molecule type" value="Genomic_DNA"/>
</dbReference>
<reference evidence="4 5" key="1">
    <citation type="journal article" date="2011" name="J. Bacteriol.">
        <title>Genome sequence of 'Pedosphaera parvula' Ellin514, an aerobic Verrucomicrobial isolate from pasture soil.</title>
        <authorList>
            <person name="Kant R."/>
            <person name="van Passel M.W."/>
            <person name="Sangwan P."/>
            <person name="Palva A."/>
            <person name="Lucas S."/>
            <person name="Copeland A."/>
            <person name="Lapidus A."/>
            <person name="Glavina Del Rio T."/>
            <person name="Dalin E."/>
            <person name="Tice H."/>
            <person name="Bruce D."/>
            <person name="Goodwin L."/>
            <person name="Pitluck S."/>
            <person name="Chertkov O."/>
            <person name="Larimer F.W."/>
            <person name="Land M.L."/>
            <person name="Hauser L."/>
            <person name="Brettin T.S."/>
            <person name="Detter J.C."/>
            <person name="Han S."/>
            <person name="de Vos W.M."/>
            <person name="Janssen P.H."/>
            <person name="Smidt H."/>
        </authorList>
    </citation>
    <scope>NUCLEOTIDE SEQUENCE [LARGE SCALE GENOMIC DNA]</scope>
    <source>
        <strain evidence="4 5">Ellin514</strain>
    </source>
</reference>
<keyword evidence="2" id="KW-0472">Membrane</keyword>
<dbReference type="Proteomes" id="UP000003688">
    <property type="component" value="Unassembled WGS sequence"/>
</dbReference>
<feature type="transmembrane region" description="Helical" evidence="2">
    <location>
        <begin position="12"/>
        <end position="34"/>
    </location>
</feature>
<keyword evidence="2" id="KW-0812">Transmembrane</keyword>
<dbReference type="STRING" id="320771.Cflav_PD0656"/>
<sequence length="324" mass="35373" precursor="true">MSARPNSYKIGLFVIIGLGVLIAGLFAFGARGYFQQQRVFETYVTGEVQGLAVGSPVKLRGVTIGKVTYIGFIWNEYPQYKIDYVLIRFEVPKETSLLPPPDMNFQTLIDREIARGLRARVQGQGITGSSIVALDYLDPKRNPPLQVPWTPKHYYIPSAPGQFTEVVASIQKILAKLEELNLSNTVARADTLMESADLLVKHVDRMDFVALGTNANALVAELRDTNVRLQATLKEAQGAIKDTDLPAVGRRAQELEAKLTDLGNELQKTVAGLDTGSLNATLASAREAIAGLNDLMSKLKQQPSSLIFSKPPPPAKSVETPKAQ</sequence>